<organism evidence="8 9">
    <name type="scientific">Candidatus Scatomonas pullistercoris</name>
    <dbReference type="NCBI Taxonomy" id="2840920"/>
    <lineage>
        <taxon>Bacteria</taxon>
        <taxon>Bacillati</taxon>
        <taxon>Bacillota</taxon>
        <taxon>Clostridia</taxon>
        <taxon>Lachnospirales</taxon>
        <taxon>Lachnospiraceae</taxon>
        <taxon>Lachnospiraceae incertae sedis</taxon>
        <taxon>Candidatus Scatomonas</taxon>
    </lineage>
</organism>
<evidence type="ECO:0000256" key="3">
    <source>
        <dbReference type="ARBA" id="ARBA00022475"/>
    </source>
</evidence>
<dbReference type="Gene3D" id="1.10.3860.10">
    <property type="entry name" value="Sodium:dicarboxylate symporter"/>
    <property type="match status" value="1"/>
</dbReference>
<keyword evidence="4 7" id="KW-0812">Transmembrane</keyword>
<gene>
    <name evidence="8" type="ORF">IAB71_11015</name>
</gene>
<dbReference type="InterPro" id="IPR001991">
    <property type="entry name" value="Na-dicarboxylate_symporter"/>
</dbReference>
<evidence type="ECO:0000256" key="7">
    <source>
        <dbReference type="SAM" id="Phobius"/>
    </source>
</evidence>
<dbReference type="PRINTS" id="PR00173">
    <property type="entry name" value="EDTRNSPORT"/>
</dbReference>
<evidence type="ECO:0000256" key="5">
    <source>
        <dbReference type="ARBA" id="ARBA00022989"/>
    </source>
</evidence>
<evidence type="ECO:0000256" key="1">
    <source>
        <dbReference type="ARBA" id="ARBA00004651"/>
    </source>
</evidence>
<dbReference type="AlphaFoldDB" id="A0A9D1TBB3"/>
<sequence>MRTIQQRTEKHQLSAETIDRLSEACSQALSEAGVDRRDIIRLRISLEEILAIWLLHLGEGKNCSFYSGVRFGKPFLEVRVEGPELNPENLEEAGNSEFIYEKLMAQAGIALTYIYKNGENRLSIHPPKKKRVSQGAQILLAIVLGAVLGGISLLLPREIRDILTAFAEPLFQAFLGVLKAISSPLILLAVCCGILSLGDLSAVGKIGKKVLLHMLGVSFVVAAVSLLALGCFFSLQNGGGAEMAGGFQEIYQMFLDILPGDLVTPFLEANAMQIIFMGAVLGIALLVLGERVSMVKQAVEQLNETVKYIMELIGRLIPLFIFLSLYTMISSNTAGEMNGILKGLVLAAGACLAAVLIFTMISAAKLKVSWLRFLRVLLPCFLIGLTTASSAAVLPMNLDVCEKKLGIPAKITNFAVPLGQVLFMPSCTIEYLALALCMAEKYQISITPVWLVTALIAATLLSIASPPVPGGALTCFTVLFSQLGIPAEAVAAAAAVDSVLDFIGTAVSITCLQAELVLITDRLGMTDRDCLEHALGNTGRKQER</sequence>
<keyword evidence="5 7" id="KW-1133">Transmembrane helix</keyword>
<protein>
    <submittedName>
        <fullName evidence="8">Cation:dicarboxylase symporter family transporter</fullName>
    </submittedName>
</protein>
<dbReference type="PANTHER" id="PTHR42865:SF7">
    <property type="entry name" value="PROTON_GLUTAMATE-ASPARTATE SYMPORTER"/>
    <property type="match status" value="1"/>
</dbReference>
<dbReference type="GO" id="GO:0015293">
    <property type="term" value="F:symporter activity"/>
    <property type="evidence" value="ECO:0007669"/>
    <property type="project" value="UniProtKB-KW"/>
</dbReference>
<feature type="transmembrane region" description="Helical" evidence="7">
    <location>
        <begin position="373"/>
        <end position="394"/>
    </location>
</feature>
<evidence type="ECO:0000256" key="4">
    <source>
        <dbReference type="ARBA" id="ARBA00022692"/>
    </source>
</evidence>
<feature type="transmembrane region" description="Helical" evidence="7">
    <location>
        <begin position="308"/>
        <end position="328"/>
    </location>
</feature>
<evidence type="ECO:0000256" key="6">
    <source>
        <dbReference type="ARBA" id="ARBA00023136"/>
    </source>
</evidence>
<comment type="caution">
    <text evidence="8">The sequence shown here is derived from an EMBL/GenBank/DDBJ whole genome shotgun (WGS) entry which is preliminary data.</text>
</comment>
<reference evidence="8" key="1">
    <citation type="submission" date="2020-10" db="EMBL/GenBank/DDBJ databases">
        <authorList>
            <person name="Gilroy R."/>
        </authorList>
    </citation>
    <scope>NUCLEOTIDE SEQUENCE</scope>
    <source>
        <strain evidence="8">CHK188-20938</strain>
    </source>
</reference>
<feature type="transmembrane region" description="Helical" evidence="7">
    <location>
        <begin position="210"/>
        <end position="235"/>
    </location>
</feature>
<feature type="transmembrane region" description="Helical" evidence="7">
    <location>
        <begin position="340"/>
        <end position="361"/>
    </location>
</feature>
<dbReference type="SUPFAM" id="SSF118215">
    <property type="entry name" value="Proton glutamate symport protein"/>
    <property type="match status" value="1"/>
</dbReference>
<dbReference type="EMBL" id="DVOO01000033">
    <property type="protein sequence ID" value="HIV26290.1"/>
    <property type="molecule type" value="Genomic_DNA"/>
</dbReference>
<proteinExistence type="predicted"/>
<feature type="transmembrane region" description="Helical" evidence="7">
    <location>
        <begin position="176"/>
        <end position="198"/>
    </location>
</feature>
<feature type="transmembrane region" description="Helical" evidence="7">
    <location>
        <begin position="414"/>
        <end position="437"/>
    </location>
</feature>
<accession>A0A9D1TBB3</accession>
<feature type="transmembrane region" description="Helical" evidence="7">
    <location>
        <begin position="271"/>
        <end position="288"/>
    </location>
</feature>
<evidence type="ECO:0000256" key="2">
    <source>
        <dbReference type="ARBA" id="ARBA00022448"/>
    </source>
</evidence>
<dbReference type="PANTHER" id="PTHR42865">
    <property type="entry name" value="PROTON/GLUTAMATE-ASPARTATE SYMPORTER"/>
    <property type="match status" value="1"/>
</dbReference>
<reference evidence="8" key="2">
    <citation type="journal article" date="2021" name="PeerJ">
        <title>Extensive microbial diversity within the chicken gut microbiome revealed by metagenomics and culture.</title>
        <authorList>
            <person name="Gilroy R."/>
            <person name="Ravi A."/>
            <person name="Getino M."/>
            <person name="Pursley I."/>
            <person name="Horton D.L."/>
            <person name="Alikhan N.F."/>
            <person name="Baker D."/>
            <person name="Gharbi K."/>
            <person name="Hall N."/>
            <person name="Watson M."/>
            <person name="Adriaenssens E.M."/>
            <person name="Foster-Nyarko E."/>
            <person name="Jarju S."/>
            <person name="Secka A."/>
            <person name="Antonio M."/>
            <person name="Oren A."/>
            <person name="Chaudhuri R.R."/>
            <person name="La Ragione R."/>
            <person name="Hildebrand F."/>
            <person name="Pallen M.J."/>
        </authorList>
    </citation>
    <scope>NUCLEOTIDE SEQUENCE</scope>
    <source>
        <strain evidence="8">CHK188-20938</strain>
    </source>
</reference>
<keyword evidence="3" id="KW-1003">Cell membrane</keyword>
<evidence type="ECO:0000313" key="9">
    <source>
        <dbReference type="Proteomes" id="UP000824169"/>
    </source>
</evidence>
<evidence type="ECO:0000313" key="8">
    <source>
        <dbReference type="EMBL" id="HIV26290.1"/>
    </source>
</evidence>
<dbReference type="GO" id="GO:0005886">
    <property type="term" value="C:plasma membrane"/>
    <property type="evidence" value="ECO:0007669"/>
    <property type="project" value="UniProtKB-SubCell"/>
</dbReference>
<dbReference type="Pfam" id="PF00375">
    <property type="entry name" value="SDF"/>
    <property type="match status" value="1"/>
</dbReference>
<feature type="transmembrane region" description="Helical" evidence="7">
    <location>
        <begin position="138"/>
        <end position="156"/>
    </location>
</feature>
<name>A0A9D1TBB3_9FIRM</name>
<dbReference type="Proteomes" id="UP000824169">
    <property type="component" value="Unassembled WGS sequence"/>
</dbReference>
<keyword evidence="2" id="KW-0813">Transport</keyword>
<comment type="subcellular location">
    <subcellularLocation>
        <location evidence="1">Cell membrane</location>
        <topology evidence="1">Multi-pass membrane protein</topology>
    </subcellularLocation>
</comment>
<dbReference type="InterPro" id="IPR036458">
    <property type="entry name" value="Na:dicarbo_symporter_sf"/>
</dbReference>
<keyword evidence="6 7" id="KW-0472">Membrane</keyword>
<feature type="transmembrane region" description="Helical" evidence="7">
    <location>
        <begin position="449"/>
        <end position="468"/>
    </location>
</feature>